<sequence>MFTHPTPVLPEYQELLQSIRPSCENKLLQLVYEDEKNSAELVEMIPVEVTSRNFPKLEIPHRYCTILATKERKQGESGKWMFESRSGVACFRAGDVIGCTIDQDELVPYLRFYLNGAQVLPPLQASQPTQSRSPAIGHSTTSSSPGIACQNPVYCLFPVVSMYSSRKKPQMRVRFNFQGAFRFPIPGFEPYGAPL</sequence>
<gene>
    <name evidence="2" type="ORF">P43SY_009154</name>
</gene>
<protein>
    <recommendedName>
        <fullName evidence="4">SPRY domain-containing protein</fullName>
    </recommendedName>
</protein>
<dbReference type="Proteomes" id="UP001209570">
    <property type="component" value="Unassembled WGS sequence"/>
</dbReference>
<accession>A0AAD5LJ55</accession>
<evidence type="ECO:0000313" key="2">
    <source>
        <dbReference type="EMBL" id="KAJ0403087.1"/>
    </source>
</evidence>
<reference evidence="2" key="1">
    <citation type="submission" date="2021-12" db="EMBL/GenBank/DDBJ databases">
        <title>Prjna785345.</title>
        <authorList>
            <person name="Rujirawat T."/>
            <person name="Krajaejun T."/>
        </authorList>
    </citation>
    <scope>NUCLEOTIDE SEQUENCE</scope>
    <source>
        <strain evidence="2">Pi057C3</strain>
    </source>
</reference>
<dbReference type="AlphaFoldDB" id="A0AAD5LJ55"/>
<comment type="caution">
    <text evidence="2">The sequence shown here is derived from an EMBL/GenBank/DDBJ whole genome shotgun (WGS) entry which is preliminary data.</text>
</comment>
<feature type="region of interest" description="Disordered" evidence="1">
    <location>
        <begin position="124"/>
        <end position="144"/>
    </location>
</feature>
<dbReference type="Gene3D" id="2.60.120.920">
    <property type="match status" value="1"/>
</dbReference>
<name>A0AAD5LJ55_PYTIN</name>
<evidence type="ECO:0000313" key="3">
    <source>
        <dbReference type="Proteomes" id="UP001209570"/>
    </source>
</evidence>
<keyword evidence="3" id="KW-1185">Reference proteome</keyword>
<organism evidence="2 3">
    <name type="scientific">Pythium insidiosum</name>
    <name type="common">Pythiosis disease agent</name>
    <dbReference type="NCBI Taxonomy" id="114742"/>
    <lineage>
        <taxon>Eukaryota</taxon>
        <taxon>Sar</taxon>
        <taxon>Stramenopiles</taxon>
        <taxon>Oomycota</taxon>
        <taxon>Peronosporomycetes</taxon>
        <taxon>Pythiales</taxon>
        <taxon>Pythiaceae</taxon>
        <taxon>Pythium</taxon>
    </lineage>
</organism>
<dbReference type="EMBL" id="JAKCXM010000089">
    <property type="protein sequence ID" value="KAJ0403087.1"/>
    <property type="molecule type" value="Genomic_DNA"/>
</dbReference>
<dbReference type="InterPro" id="IPR043136">
    <property type="entry name" value="B30.2/SPRY_sf"/>
</dbReference>
<proteinExistence type="predicted"/>
<evidence type="ECO:0000256" key="1">
    <source>
        <dbReference type="SAM" id="MobiDB-lite"/>
    </source>
</evidence>
<evidence type="ECO:0008006" key="4">
    <source>
        <dbReference type="Google" id="ProtNLM"/>
    </source>
</evidence>